<keyword evidence="3" id="KW-1185">Reference proteome</keyword>
<feature type="signal peptide" evidence="1">
    <location>
        <begin position="1"/>
        <end position="34"/>
    </location>
</feature>
<name>A0ABP7A9N3_9MICO</name>
<dbReference type="EMBL" id="BAAAYU010000001">
    <property type="protein sequence ID" value="GAA3627358.1"/>
    <property type="molecule type" value="Genomic_DNA"/>
</dbReference>
<evidence type="ECO:0000256" key="1">
    <source>
        <dbReference type="SAM" id="SignalP"/>
    </source>
</evidence>
<dbReference type="RefSeq" id="WP_344736504.1">
    <property type="nucleotide sequence ID" value="NZ_BAAAYU010000001.1"/>
</dbReference>
<sequence>MFTTVSNHRTRRLHGVGVALAGALLFAGCTSSSAGDDPPGPSAAEEVTGTTTVTWEDVWDEAFGDDGENVEEIDGVAEDFPAEIPLPEGDLVFSVAGDGVWDMIFETENAEAEAERIVASIGEIVAAEADGTTPDDGEYWVFLDERYMIQVQMQPGPTPPAMVGITVVER</sequence>
<reference evidence="3" key="1">
    <citation type="journal article" date="2019" name="Int. J. Syst. Evol. Microbiol.">
        <title>The Global Catalogue of Microorganisms (GCM) 10K type strain sequencing project: providing services to taxonomists for standard genome sequencing and annotation.</title>
        <authorList>
            <consortium name="The Broad Institute Genomics Platform"/>
            <consortium name="The Broad Institute Genome Sequencing Center for Infectious Disease"/>
            <person name="Wu L."/>
            <person name="Ma J."/>
        </authorList>
    </citation>
    <scope>NUCLEOTIDE SEQUENCE [LARGE SCALE GENOMIC DNA]</scope>
    <source>
        <strain evidence="3">JCM 16544</strain>
    </source>
</reference>
<evidence type="ECO:0008006" key="4">
    <source>
        <dbReference type="Google" id="ProtNLM"/>
    </source>
</evidence>
<proteinExistence type="predicted"/>
<evidence type="ECO:0000313" key="3">
    <source>
        <dbReference type="Proteomes" id="UP001501697"/>
    </source>
</evidence>
<evidence type="ECO:0000313" key="2">
    <source>
        <dbReference type="EMBL" id="GAA3627358.1"/>
    </source>
</evidence>
<comment type="caution">
    <text evidence="2">The sequence shown here is derived from an EMBL/GenBank/DDBJ whole genome shotgun (WGS) entry which is preliminary data.</text>
</comment>
<accession>A0ABP7A9N3</accession>
<protein>
    <recommendedName>
        <fullName evidence="4">Lipoprotein</fullName>
    </recommendedName>
</protein>
<keyword evidence="1" id="KW-0732">Signal</keyword>
<organism evidence="2 3">
    <name type="scientific">Microbacterium awajiense</name>
    <dbReference type="NCBI Taxonomy" id="415214"/>
    <lineage>
        <taxon>Bacteria</taxon>
        <taxon>Bacillati</taxon>
        <taxon>Actinomycetota</taxon>
        <taxon>Actinomycetes</taxon>
        <taxon>Micrococcales</taxon>
        <taxon>Microbacteriaceae</taxon>
        <taxon>Microbacterium</taxon>
    </lineage>
</organism>
<feature type="chain" id="PRO_5045868541" description="Lipoprotein" evidence="1">
    <location>
        <begin position="35"/>
        <end position="170"/>
    </location>
</feature>
<gene>
    <name evidence="2" type="ORF">GCM10022200_07240</name>
</gene>
<dbReference type="Proteomes" id="UP001501697">
    <property type="component" value="Unassembled WGS sequence"/>
</dbReference>